<keyword evidence="5" id="KW-1185">Reference proteome</keyword>
<keyword evidence="1" id="KW-0863">Zinc-finger</keyword>
<dbReference type="EMBL" id="JADGMS010000019">
    <property type="protein sequence ID" value="KAF9660897.1"/>
    <property type="molecule type" value="Genomic_DNA"/>
</dbReference>
<accession>A0A835J0G7</accession>
<dbReference type="GO" id="GO:0008270">
    <property type="term" value="F:zinc ion binding"/>
    <property type="evidence" value="ECO:0007669"/>
    <property type="project" value="UniProtKB-KW"/>
</dbReference>
<sequence length="264" mass="30606">MHDEDSWRHHSAEVPPFFQSFRYVSWYQSLYCSMANPREEPEALNGKVQENNVITQVEFRTFQHETQQALQAIQATLARLNTGVNQQWEEERIRENHGGRIDRVHGHHPIPRGQLAPEEELSDDEEYAERLLRPNRPDYHQGRDREQHAFRMKMDLPMPPEAQRNPYSRPTTDKCYRCGQQGHRSNICPRCGVVNLIEQGEESDVEAEGAEAEIDYTYGEQEITGGDEGELLSQALNLLVLESLFLNYSWSRVLALLEKSSNLE</sequence>
<gene>
    <name evidence="4" type="ORF">SADUNF_Sadunf19G0011500</name>
</gene>
<organism evidence="4 5">
    <name type="scientific">Salix dunnii</name>
    <dbReference type="NCBI Taxonomy" id="1413687"/>
    <lineage>
        <taxon>Eukaryota</taxon>
        <taxon>Viridiplantae</taxon>
        <taxon>Streptophyta</taxon>
        <taxon>Embryophyta</taxon>
        <taxon>Tracheophyta</taxon>
        <taxon>Spermatophyta</taxon>
        <taxon>Magnoliopsida</taxon>
        <taxon>eudicotyledons</taxon>
        <taxon>Gunneridae</taxon>
        <taxon>Pentapetalae</taxon>
        <taxon>rosids</taxon>
        <taxon>fabids</taxon>
        <taxon>Malpighiales</taxon>
        <taxon>Salicaceae</taxon>
        <taxon>Saliceae</taxon>
        <taxon>Salix</taxon>
    </lineage>
</organism>
<name>A0A835J0G7_9ROSI</name>
<reference evidence="4 5" key="1">
    <citation type="submission" date="2020-10" db="EMBL/GenBank/DDBJ databases">
        <title>Plant Genome Project.</title>
        <authorList>
            <person name="Zhang R.-G."/>
        </authorList>
    </citation>
    <scope>NUCLEOTIDE SEQUENCE [LARGE SCALE GENOMIC DNA]</scope>
    <source>
        <strain evidence="4">FAFU-HL-1</strain>
        <tissue evidence="4">Leaf</tissue>
    </source>
</reference>
<evidence type="ECO:0000313" key="4">
    <source>
        <dbReference type="EMBL" id="KAF9660897.1"/>
    </source>
</evidence>
<dbReference type="GO" id="GO:0003676">
    <property type="term" value="F:nucleic acid binding"/>
    <property type="evidence" value="ECO:0007669"/>
    <property type="project" value="InterPro"/>
</dbReference>
<dbReference type="SMART" id="SM00343">
    <property type="entry name" value="ZnF_C2HC"/>
    <property type="match status" value="1"/>
</dbReference>
<evidence type="ECO:0000313" key="5">
    <source>
        <dbReference type="Proteomes" id="UP000657918"/>
    </source>
</evidence>
<keyword evidence="1" id="KW-0479">Metal-binding</keyword>
<comment type="caution">
    <text evidence="4">The sequence shown here is derived from an EMBL/GenBank/DDBJ whole genome shotgun (WGS) entry which is preliminary data.</text>
</comment>
<proteinExistence type="predicted"/>
<evidence type="ECO:0000256" key="1">
    <source>
        <dbReference type="PROSITE-ProRule" id="PRU00047"/>
    </source>
</evidence>
<dbReference type="Pfam" id="PF00098">
    <property type="entry name" value="zf-CCHC"/>
    <property type="match status" value="1"/>
</dbReference>
<dbReference type="InterPro" id="IPR001878">
    <property type="entry name" value="Znf_CCHC"/>
</dbReference>
<dbReference type="OrthoDB" id="1739763at2759"/>
<dbReference type="PROSITE" id="PS50158">
    <property type="entry name" value="ZF_CCHC"/>
    <property type="match status" value="1"/>
</dbReference>
<feature type="region of interest" description="Disordered" evidence="2">
    <location>
        <begin position="101"/>
        <end position="124"/>
    </location>
</feature>
<keyword evidence="1" id="KW-0862">Zinc</keyword>
<dbReference type="Proteomes" id="UP000657918">
    <property type="component" value="Unassembled WGS sequence"/>
</dbReference>
<evidence type="ECO:0000259" key="3">
    <source>
        <dbReference type="PROSITE" id="PS50158"/>
    </source>
</evidence>
<dbReference type="AlphaFoldDB" id="A0A835J0G7"/>
<feature type="domain" description="CCHC-type" evidence="3">
    <location>
        <begin position="174"/>
        <end position="190"/>
    </location>
</feature>
<protein>
    <recommendedName>
        <fullName evidence="3">CCHC-type domain-containing protein</fullName>
    </recommendedName>
</protein>
<evidence type="ECO:0000256" key="2">
    <source>
        <dbReference type="SAM" id="MobiDB-lite"/>
    </source>
</evidence>